<comment type="caution">
    <text evidence="4">The sequence shown here is derived from an EMBL/GenBank/DDBJ whole genome shotgun (WGS) entry which is preliminary data.</text>
</comment>
<evidence type="ECO:0000256" key="2">
    <source>
        <dbReference type="ARBA" id="ARBA00023287"/>
    </source>
</evidence>
<dbReference type="NCBIfam" id="TIGR02532">
    <property type="entry name" value="IV_pilin_GFxxxE"/>
    <property type="match status" value="1"/>
</dbReference>
<keyword evidence="3" id="KW-0812">Transmembrane</keyword>
<reference evidence="4" key="1">
    <citation type="journal article" date="2022" name="Int. J. Syst. Evol. Microbiol.">
        <title>A novel species of lactic acid bacteria, Ligilactobacillus pabuli sp. nov., isolated from alfalfa silage.</title>
        <authorList>
            <person name="Tohno M."/>
            <person name="Tanizawa Y."/>
            <person name="Sawada H."/>
            <person name="Sakamoto M."/>
            <person name="Ohkuma M."/>
            <person name="Kobayashi H."/>
        </authorList>
    </citation>
    <scope>NUCLEOTIDE SEQUENCE</scope>
    <source>
        <strain evidence="4">AF129</strain>
    </source>
</reference>
<sequence>MVRVMIKKKAHTAGFSLVEVIVVLALVVALCGLQLFPAAFSRQKLAEVLFWRNFRQNWTSLVIETRVRHDAGLVQFLGDSLYFCSASNAQKKQALAVPKTLHLTGGKLDENLYQNGGTQPQRITFYSDLDHQNYAVIFQLGYGGQYRIEKTAR</sequence>
<dbReference type="Proteomes" id="UP001055149">
    <property type="component" value="Unassembled WGS sequence"/>
</dbReference>
<keyword evidence="3" id="KW-0472">Membrane</keyword>
<dbReference type="EMBL" id="BQXH01000003">
    <property type="protein sequence ID" value="GKS80848.1"/>
    <property type="molecule type" value="Genomic_DNA"/>
</dbReference>
<name>A0ABQ5JG64_9LACO</name>
<dbReference type="InterPro" id="IPR012902">
    <property type="entry name" value="N_methyl_site"/>
</dbReference>
<protein>
    <recommendedName>
        <fullName evidence="6">Prepilin-type N-terminal cleavage/methylation domain-containing protein</fullName>
    </recommendedName>
</protein>
<evidence type="ECO:0000256" key="1">
    <source>
        <dbReference type="ARBA" id="ARBA00004241"/>
    </source>
</evidence>
<keyword evidence="3" id="KW-1133">Transmembrane helix</keyword>
<organism evidence="4 5">
    <name type="scientific">Ligilactobacillus pabuli</name>
    <dbReference type="NCBI Taxonomy" id="2886039"/>
    <lineage>
        <taxon>Bacteria</taxon>
        <taxon>Bacillati</taxon>
        <taxon>Bacillota</taxon>
        <taxon>Bacilli</taxon>
        <taxon>Lactobacillales</taxon>
        <taxon>Lactobacillaceae</taxon>
        <taxon>Ligilactobacillus</taxon>
    </lineage>
</organism>
<evidence type="ECO:0000256" key="3">
    <source>
        <dbReference type="SAM" id="Phobius"/>
    </source>
</evidence>
<feature type="transmembrane region" description="Helical" evidence="3">
    <location>
        <begin position="12"/>
        <end position="36"/>
    </location>
</feature>
<evidence type="ECO:0000313" key="4">
    <source>
        <dbReference type="EMBL" id="GKS80848.1"/>
    </source>
</evidence>
<proteinExistence type="predicted"/>
<gene>
    <name evidence="4" type="ORF">LPAF129_05330</name>
</gene>
<accession>A0ABQ5JG64</accession>
<keyword evidence="5" id="KW-1185">Reference proteome</keyword>
<keyword evidence="2" id="KW-0178">Competence</keyword>
<comment type="subcellular location">
    <subcellularLocation>
        <location evidence="1">Cell surface</location>
    </subcellularLocation>
</comment>
<evidence type="ECO:0000313" key="5">
    <source>
        <dbReference type="Proteomes" id="UP001055149"/>
    </source>
</evidence>
<evidence type="ECO:0008006" key="6">
    <source>
        <dbReference type="Google" id="ProtNLM"/>
    </source>
</evidence>